<proteinExistence type="inferred from homology"/>
<dbReference type="Pfam" id="PF02492">
    <property type="entry name" value="cobW"/>
    <property type="match status" value="1"/>
</dbReference>
<dbReference type="InterPro" id="IPR011629">
    <property type="entry name" value="CobW-like_C"/>
</dbReference>
<keyword evidence="9" id="KW-1185">Reference proteome</keyword>
<evidence type="ECO:0000256" key="5">
    <source>
        <dbReference type="ARBA" id="ARBA00049117"/>
    </source>
</evidence>
<comment type="similarity">
    <text evidence="4">Belongs to the SIMIBI class G3E GTPase family. ZNG1 subfamily.</text>
</comment>
<feature type="domain" description="CobW/HypB/UreG nucleotide-binding" evidence="6">
    <location>
        <begin position="5"/>
        <end position="178"/>
    </location>
</feature>
<dbReference type="STRING" id="1548.CSCA_3257"/>
<evidence type="ECO:0000313" key="8">
    <source>
        <dbReference type="EMBL" id="AKA70382.1"/>
    </source>
</evidence>
<dbReference type="PANTHER" id="PTHR13748:SF62">
    <property type="entry name" value="COBW DOMAIN-CONTAINING PROTEIN"/>
    <property type="match status" value="1"/>
</dbReference>
<keyword evidence="1" id="KW-0547">Nucleotide-binding</keyword>
<comment type="catalytic activity">
    <reaction evidence="5">
        <text>GTP + H2O = GDP + phosphate + H(+)</text>
        <dbReference type="Rhea" id="RHEA:19669"/>
        <dbReference type="ChEBI" id="CHEBI:15377"/>
        <dbReference type="ChEBI" id="CHEBI:15378"/>
        <dbReference type="ChEBI" id="CHEBI:37565"/>
        <dbReference type="ChEBI" id="CHEBI:43474"/>
        <dbReference type="ChEBI" id="CHEBI:58189"/>
    </reaction>
    <physiologicalReaction direction="left-to-right" evidence="5">
        <dbReference type="Rhea" id="RHEA:19670"/>
    </physiologicalReaction>
</comment>
<dbReference type="GO" id="GO:0005737">
    <property type="term" value="C:cytoplasm"/>
    <property type="evidence" value="ECO:0007669"/>
    <property type="project" value="TreeGrafter"/>
</dbReference>
<keyword evidence="3" id="KW-0143">Chaperone</keyword>
<evidence type="ECO:0000259" key="7">
    <source>
        <dbReference type="Pfam" id="PF07683"/>
    </source>
</evidence>
<evidence type="ECO:0000259" key="6">
    <source>
        <dbReference type="Pfam" id="PF02492"/>
    </source>
</evidence>
<dbReference type="GO" id="GO:0016787">
    <property type="term" value="F:hydrolase activity"/>
    <property type="evidence" value="ECO:0007669"/>
    <property type="project" value="UniProtKB-KW"/>
</dbReference>
<dbReference type="Gene3D" id="3.30.1220.10">
    <property type="entry name" value="CobW-like, C-terminal domain"/>
    <property type="match status" value="1"/>
</dbReference>
<organism evidence="8 9">
    <name type="scientific">Clostridium scatologenes</name>
    <dbReference type="NCBI Taxonomy" id="1548"/>
    <lineage>
        <taxon>Bacteria</taxon>
        <taxon>Bacillati</taxon>
        <taxon>Bacillota</taxon>
        <taxon>Clostridia</taxon>
        <taxon>Eubacteriales</taxon>
        <taxon>Clostridiaceae</taxon>
        <taxon>Clostridium</taxon>
    </lineage>
</organism>
<dbReference type="InterPro" id="IPR003495">
    <property type="entry name" value="CobW/HypB/UreG_nucleotide-bd"/>
</dbReference>
<dbReference type="GO" id="GO:0000166">
    <property type="term" value="F:nucleotide binding"/>
    <property type="evidence" value="ECO:0007669"/>
    <property type="project" value="UniProtKB-KW"/>
</dbReference>
<sequence>MIINVNIISGFLGAGKTTFLKKIIPNIKGKIALIENEFGDIGIDGDLINDKLPIKEIYAGCICCSLVKNFKDSIEELALKYKPEHIFIEPSGVGNLSDIVKVCKKISKNSDLPIRVNHLITIIDVSAFDDYLENFGGFYLDQIQNANVIFLSHIDSVDDLKVEEVISKIKLSNEKACIIKDDWYSYEGKEIIEILDTIKNIEVDLKEKSLSIPASKVFSTVSIANPKNFTEEEIDRILNSIKGKDYGYVLRAKGILELDTKKFIYFDFTPHHFQWDYVEGFKETKLAIIGSELKRQKILQCFKNKHISKALSRYPKF</sequence>
<keyword evidence="2" id="KW-0378">Hydrolase</keyword>
<protein>
    <submittedName>
        <fullName evidence="8">Cobalamin synthesis protein CobW</fullName>
    </submittedName>
</protein>
<evidence type="ECO:0000256" key="4">
    <source>
        <dbReference type="ARBA" id="ARBA00034320"/>
    </source>
</evidence>
<evidence type="ECO:0000256" key="2">
    <source>
        <dbReference type="ARBA" id="ARBA00022801"/>
    </source>
</evidence>
<dbReference type="KEGG" id="csq:CSCA_3257"/>
<evidence type="ECO:0000256" key="1">
    <source>
        <dbReference type="ARBA" id="ARBA00022741"/>
    </source>
</evidence>
<dbReference type="InterPro" id="IPR036627">
    <property type="entry name" value="CobW-likC_sf"/>
</dbReference>
<dbReference type="Gene3D" id="3.40.50.300">
    <property type="entry name" value="P-loop containing nucleotide triphosphate hydrolases"/>
    <property type="match status" value="1"/>
</dbReference>
<dbReference type="SUPFAM" id="SSF52540">
    <property type="entry name" value="P-loop containing nucleoside triphosphate hydrolases"/>
    <property type="match status" value="1"/>
</dbReference>
<dbReference type="SUPFAM" id="SSF90002">
    <property type="entry name" value="Hypothetical protein YjiA, C-terminal domain"/>
    <property type="match status" value="1"/>
</dbReference>
<name>A0A0E3MA71_CLOSL</name>
<dbReference type="HOGENOM" id="CLU_017452_1_3_9"/>
<dbReference type="PANTHER" id="PTHR13748">
    <property type="entry name" value="COBW-RELATED"/>
    <property type="match status" value="1"/>
</dbReference>
<dbReference type="EMBL" id="CP009933">
    <property type="protein sequence ID" value="AKA70382.1"/>
    <property type="molecule type" value="Genomic_DNA"/>
</dbReference>
<dbReference type="Pfam" id="PF07683">
    <property type="entry name" value="CobW_C"/>
    <property type="match status" value="1"/>
</dbReference>
<accession>A0A0E3MA71</accession>
<evidence type="ECO:0000256" key="3">
    <source>
        <dbReference type="ARBA" id="ARBA00023186"/>
    </source>
</evidence>
<dbReference type="InterPro" id="IPR051316">
    <property type="entry name" value="Zinc-reg_GTPase_activator"/>
</dbReference>
<feature type="domain" description="CobW C-terminal" evidence="7">
    <location>
        <begin position="218"/>
        <end position="303"/>
    </location>
</feature>
<reference evidence="8 9" key="1">
    <citation type="journal article" date="2015" name="J. Biotechnol.">
        <title>Complete genome sequence of a malodorant-producing acetogen, Clostridium scatologenes ATCC 25775(T).</title>
        <authorList>
            <person name="Zhu Z."/>
            <person name="Guo T."/>
            <person name="Zheng H."/>
            <person name="Song T."/>
            <person name="Ouyang P."/>
            <person name="Xie J."/>
        </authorList>
    </citation>
    <scope>NUCLEOTIDE SEQUENCE [LARGE SCALE GENOMIC DNA]</scope>
    <source>
        <strain evidence="8 9">ATCC 25775</strain>
    </source>
</reference>
<evidence type="ECO:0000313" key="9">
    <source>
        <dbReference type="Proteomes" id="UP000033115"/>
    </source>
</evidence>
<dbReference type="AlphaFoldDB" id="A0A0E3MA71"/>
<dbReference type="CDD" id="cd03112">
    <property type="entry name" value="CobW-like"/>
    <property type="match status" value="1"/>
</dbReference>
<gene>
    <name evidence="8" type="ORF">CSCA_3257</name>
</gene>
<dbReference type="RefSeq" id="WP_029162588.1">
    <property type="nucleotide sequence ID" value="NZ_CP009933.1"/>
</dbReference>
<dbReference type="Proteomes" id="UP000033115">
    <property type="component" value="Chromosome"/>
</dbReference>
<dbReference type="InterPro" id="IPR027417">
    <property type="entry name" value="P-loop_NTPase"/>
</dbReference>